<dbReference type="AlphaFoldDB" id="X0VEY8"/>
<dbReference type="EMBL" id="BARS01011048">
    <property type="protein sequence ID" value="GAF99100.1"/>
    <property type="molecule type" value="Genomic_DNA"/>
</dbReference>
<feature type="non-terminal residue" evidence="1">
    <location>
        <position position="1"/>
    </location>
</feature>
<sequence length="42" mass="4831">HLYFSPDGQSVIFEILRKDVLYLRKAELNLTEKERAGAKPSP</sequence>
<gene>
    <name evidence="1" type="ORF">S01H1_20249</name>
</gene>
<organism evidence="1">
    <name type="scientific">marine sediment metagenome</name>
    <dbReference type="NCBI Taxonomy" id="412755"/>
    <lineage>
        <taxon>unclassified sequences</taxon>
        <taxon>metagenomes</taxon>
        <taxon>ecological metagenomes</taxon>
    </lineage>
</organism>
<comment type="caution">
    <text evidence="1">The sequence shown here is derived from an EMBL/GenBank/DDBJ whole genome shotgun (WGS) entry which is preliminary data.</text>
</comment>
<proteinExistence type="predicted"/>
<protein>
    <submittedName>
        <fullName evidence="1">Uncharacterized protein</fullName>
    </submittedName>
</protein>
<reference evidence="1" key="1">
    <citation type="journal article" date="2014" name="Front. Microbiol.">
        <title>High frequency of phylogenetically diverse reductive dehalogenase-homologous genes in deep subseafloor sedimentary metagenomes.</title>
        <authorList>
            <person name="Kawai M."/>
            <person name="Futagami T."/>
            <person name="Toyoda A."/>
            <person name="Takaki Y."/>
            <person name="Nishi S."/>
            <person name="Hori S."/>
            <person name="Arai W."/>
            <person name="Tsubouchi T."/>
            <person name="Morono Y."/>
            <person name="Uchiyama I."/>
            <person name="Ito T."/>
            <person name="Fujiyama A."/>
            <person name="Inagaki F."/>
            <person name="Takami H."/>
        </authorList>
    </citation>
    <scope>NUCLEOTIDE SEQUENCE</scope>
    <source>
        <strain evidence="1">Expedition CK06-06</strain>
    </source>
</reference>
<accession>X0VEY8</accession>
<name>X0VEY8_9ZZZZ</name>
<evidence type="ECO:0000313" key="1">
    <source>
        <dbReference type="EMBL" id="GAF99100.1"/>
    </source>
</evidence>